<name>A0ABX7FS96_BRECH</name>
<keyword evidence="1" id="KW-1133">Transmembrane helix</keyword>
<dbReference type="Proteomes" id="UP000596248">
    <property type="component" value="Chromosome"/>
</dbReference>
<evidence type="ECO:0000313" key="3">
    <source>
        <dbReference type="Proteomes" id="UP000596248"/>
    </source>
</evidence>
<accession>A0ABX7FS96</accession>
<keyword evidence="1" id="KW-0472">Membrane</keyword>
<evidence type="ECO:0000313" key="2">
    <source>
        <dbReference type="EMBL" id="QRG68603.1"/>
    </source>
</evidence>
<reference evidence="2 3" key="1">
    <citation type="submission" date="2021-01" db="EMBL/GenBank/DDBJ databases">
        <title>Identification of strong promoters based on the transcriptome of Brevibacillus choshinensis.</title>
        <authorList>
            <person name="Yao D."/>
            <person name="Zhang K."/>
            <person name="Wu J."/>
        </authorList>
    </citation>
    <scope>NUCLEOTIDE SEQUENCE [LARGE SCALE GENOMIC DNA]</scope>
    <source>
        <strain evidence="2 3">HPD31-SP3</strain>
    </source>
</reference>
<protein>
    <recommendedName>
        <fullName evidence="4">DUF4825 domain-containing protein</fullName>
    </recommendedName>
</protein>
<feature type="transmembrane region" description="Helical" evidence="1">
    <location>
        <begin position="41"/>
        <end position="61"/>
    </location>
</feature>
<evidence type="ECO:0008006" key="4">
    <source>
        <dbReference type="Google" id="ProtNLM"/>
    </source>
</evidence>
<sequence length="231" mass="26093">MPKFLYWTLNVGLILLIITAIIGVFKPSLMNRPGQKPKSRTSMIISTIVLIAIYTGLSGAYSGREESVNTVPAPVISEAEKARFNEYAHDIKGGPFVKSAEIIGNEAKVIYFSDTEFEDYKNANPKSVVTKEEMLGYWTSGDAINKNLMSEPVRLLREFPDLSKVSMGLALQGKTYSVEMTRKTVTDYFGIDLNELNADRSFELWSKKFVDPFVYTKEERQKFASKFIKVQ</sequence>
<keyword evidence="1" id="KW-0812">Transmembrane</keyword>
<dbReference type="EMBL" id="CP069127">
    <property type="protein sequence ID" value="QRG68603.1"/>
    <property type="molecule type" value="Genomic_DNA"/>
</dbReference>
<dbReference type="RefSeq" id="WP_203355602.1">
    <property type="nucleotide sequence ID" value="NZ_CP069127.1"/>
</dbReference>
<keyword evidence="3" id="KW-1185">Reference proteome</keyword>
<organism evidence="2 3">
    <name type="scientific">Brevibacillus choshinensis</name>
    <dbReference type="NCBI Taxonomy" id="54911"/>
    <lineage>
        <taxon>Bacteria</taxon>
        <taxon>Bacillati</taxon>
        <taxon>Bacillota</taxon>
        <taxon>Bacilli</taxon>
        <taxon>Bacillales</taxon>
        <taxon>Paenibacillaceae</taxon>
        <taxon>Brevibacillus</taxon>
    </lineage>
</organism>
<feature type="transmembrane region" description="Helical" evidence="1">
    <location>
        <begin position="6"/>
        <end position="29"/>
    </location>
</feature>
<proteinExistence type="predicted"/>
<gene>
    <name evidence="2" type="ORF">JNE38_05475</name>
</gene>
<evidence type="ECO:0000256" key="1">
    <source>
        <dbReference type="SAM" id="Phobius"/>
    </source>
</evidence>